<dbReference type="EMBL" id="JALBUR010000020">
    <property type="protein sequence ID" value="MDX8420043.1"/>
    <property type="molecule type" value="Genomic_DNA"/>
</dbReference>
<organism evidence="2 3">
    <name type="scientific">Grylomicrobium aquisgranensis</name>
    <dbReference type="NCBI Taxonomy" id="2926318"/>
    <lineage>
        <taxon>Bacteria</taxon>
        <taxon>Bacillati</taxon>
        <taxon>Bacillota</taxon>
        <taxon>Erysipelotrichia</taxon>
        <taxon>Erysipelotrichales</taxon>
        <taxon>Erysipelotrichaceae</taxon>
        <taxon>Grylomicrobium</taxon>
    </lineage>
</organism>
<accession>A0AB35U3F7</accession>
<dbReference type="InterPro" id="IPR002789">
    <property type="entry name" value="HerA_central"/>
</dbReference>
<dbReference type="InterPro" id="IPR008571">
    <property type="entry name" value="HerA-like"/>
</dbReference>
<dbReference type="AlphaFoldDB" id="A0AB35U3F7"/>
<feature type="domain" description="Helicase HerA central" evidence="1">
    <location>
        <begin position="128"/>
        <end position="350"/>
    </location>
</feature>
<dbReference type="InterPro" id="IPR027417">
    <property type="entry name" value="P-loop_NTPase"/>
</dbReference>
<dbReference type="Gene3D" id="3.40.50.300">
    <property type="entry name" value="P-loop containing nucleotide triphosphate hydrolases"/>
    <property type="match status" value="2"/>
</dbReference>
<name>A0AB35U3F7_9FIRM</name>
<dbReference type="PANTHER" id="PTHR42957">
    <property type="entry name" value="HELICASE MJ1565-RELATED"/>
    <property type="match status" value="1"/>
</dbReference>
<keyword evidence="2" id="KW-0067">ATP-binding</keyword>
<dbReference type="GO" id="GO:0005524">
    <property type="term" value="F:ATP binding"/>
    <property type="evidence" value="ECO:0007669"/>
    <property type="project" value="UniProtKB-KW"/>
</dbReference>
<reference evidence="2 3" key="1">
    <citation type="submission" date="2022-03" db="EMBL/GenBank/DDBJ databases">
        <title>Novel taxa within the pig intestine.</title>
        <authorList>
            <person name="Wylensek D."/>
            <person name="Bishof K."/>
            <person name="Afrizal A."/>
            <person name="Clavel T."/>
        </authorList>
    </citation>
    <scope>NUCLEOTIDE SEQUENCE [LARGE SCALE GENOMIC DNA]</scope>
    <source>
        <strain evidence="2 3">CLA-KB-P133</strain>
    </source>
</reference>
<protein>
    <submittedName>
        <fullName evidence="2">ATP-binding protein</fullName>
    </submittedName>
</protein>
<dbReference type="Pfam" id="PF01935">
    <property type="entry name" value="DUF87"/>
    <property type="match status" value="1"/>
</dbReference>
<dbReference type="Proteomes" id="UP001286174">
    <property type="component" value="Unassembled WGS sequence"/>
</dbReference>
<comment type="caution">
    <text evidence="2">The sequence shown here is derived from an EMBL/GenBank/DDBJ whole genome shotgun (WGS) entry which is preliminary data.</text>
</comment>
<dbReference type="RefSeq" id="WP_370596284.1">
    <property type="nucleotide sequence ID" value="NZ_JALBUR010000020.1"/>
</dbReference>
<evidence type="ECO:0000313" key="3">
    <source>
        <dbReference type="Proteomes" id="UP001286174"/>
    </source>
</evidence>
<dbReference type="SUPFAM" id="SSF52540">
    <property type="entry name" value="P-loop containing nucleoside triphosphate hydrolases"/>
    <property type="match status" value="1"/>
</dbReference>
<keyword evidence="2" id="KW-0547">Nucleotide-binding</keyword>
<evidence type="ECO:0000313" key="2">
    <source>
        <dbReference type="EMBL" id="MDX8420043.1"/>
    </source>
</evidence>
<dbReference type="PANTHER" id="PTHR42957:SF1">
    <property type="entry name" value="HELICASE MJ1565-RELATED"/>
    <property type="match status" value="1"/>
</dbReference>
<gene>
    <name evidence="2" type="ORF">MOZ60_08030</name>
</gene>
<evidence type="ECO:0000259" key="1">
    <source>
        <dbReference type="Pfam" id="PF01935"/>
    </source>
</evidence>
<proteinExistence type="predicted"/>
<sequence>MIETDSIGKISKITGSKVLVVAEISARLERVGMNNFDIRYISIGSLIGTMLVDGRTLVLTVEEILDTDPDIIITTSISGIYDEVTGIYSFGTNTYPLIGEKVFRLGRSVLTNIFQLRKSECSVQKSFIGTYAYDSNVKVGYDPNILFGKHLGVFGNTGSGKTCTVVSIIQQYIRNYPVKDIKFIILDVNGEYKSAFEENDFEYIPFDKMRFHHTILDNSEYGRLFRAAEGTQYPALKSCIRKLAEESHAERHSSKWNLELLPNSLQEWINDNANPDTRNASKKDQFSVNQISGYMRTLLLRIDEILKEKDLLQVINSSDDENTLQNIEKSNKRVFVLDLERSSDTLDIVLYLLFKTIYLSKIEAKRRGNSGTHLCLVLEEAHRYLNPDAQESKLGTYYIDKLSREGRKFGIGLIISSQVPSMLSYDIVSQCNSVIMHKITSRKDMDFLRGVLRISSDSMYTQMSALEKQYALVCGEAFPNDALVKINDANPLPNSNDPVIGDKIIAN</sequence>
<keyword evidence="3" id="KW-1185">Reference proteome</keyword>